<evidence type="ECO:0000313" key="7">
    <source>
        <dbReference type="Proteomes" id="UP000240996"/>
    </source>
</evidence>
<keyword evidence="3 5" id="KW-0597">Phosphoprotein</keyword>
<comment type="caution">
    <text evidence="6">The sequence shown here is derived from an EMBL/GenBank/DDBJ whole genome shotgun (WGS) entry which is preliminary data.</text>
</comment>
<feature type="modified residue" description="O-(phosphoribosyl dephospho-coenzyme A)serine" evidence="5">
    <location>
        <position position="28"/>
    </location>
</feature>
<dbReference type="HAMAP" id="MF_00710">
    <property type="entry name" value="Malonate_deCO2ase_dsu"/>
    <property type="match status" value="1"/>
</dbReference>
<dbReference type="GeneID" id="93689729"/>
<evidence type="ECO:0000256" key="1">
    <source>
        <dbReference type="ARBA" id="ARBA00004496"/>
    </source>
</evidence>
<keyword evidence="7" id="KW-1185">Reference proteome</keyword>
<organism evidence="6 7">
    <name type="scientific">Sphingomonas aerolata</name>
    <dbReference type="NCBI Taxonomy" id="185951"/>
    <lineage>
        <taxon>Bacteria</taxon>
        <taxon>Pseudomonadati</taxon>
        <taxon>Pseudomonadota</taxon>
        <taxon>Alphaproteobacteria</taxon>
        <taxon>Sphingomonadales</taxon>
        <taxon>Sphingomonadaceae</taxon>
        <taxon>Sphingomonas</taxon>
    </lineage>
</organism>
<sequence length="105" mass="10905">MEILHFDIAAPVPAGGTRAMALVGVVASGNLEVLVERGAAADRCAIEISTAAHGFRDLWDAVVADFVGRRAAGGLRIAINDGGARPDTVSLRLAQAVRMIEEPEA</sequence>
<dbReference type="EMBL" id="PZZN01000003">
    <property type="protein sequence ID" value="PTM44940.1"/>
    <property type="molecule type" value="Genomic_DNA"/>
</dbReference>
<proteinExistence type="inferred from homology"/>
<gene>
    <name evidence="6" type="ORF">C8J24_3157</name>
</gene>
<dbReference type="InterPro" id="IPR023439">
    <property type="entry name" value="Mal_deCO2ase/Cit_lyase_ACP"/>
</dbReference>
<evidence type="ECO:0000256" key="5">
    <source>
        <dbReference type="PIRSR" id="PIRSR609662-50"/>
    </source>
</evidence>
<dbReference type="AlphaFoldDB" id="A0A2T4YNG4"/>
<reference evidence="6 7" key="1">
    <citation type="submission" date="2018-04" db="EMBL/GenBank/DDBJ databases">
        <title>Genomic Encyclopedia of Type Strains, Phase III (KMG-III): the genomes of soil and plant-associated and newly described type strains.</title>
        <authorList>
            <person name="Whitman W."/>
        </authorList>
    </citation>
    <scope>NUCLEOTIDE SEQUENCE [LARGE SCALE GENOMIC DNA]</scope>
    <source>
        <strain evidence="6 7">NW12</strain>
    </source>
</reference>
<name>A0A2T4YNG4_9SPHN</name>
<accession>A0A2T4YNG4</accession>
<dbReference type="Proteomes" id="UP000240996">
    <property type="component" value="Unassembled WGS sequence"/>
</dbReference>
<dbReference type="RefSeq" id="WP_056408413.1">
    <property type="nucleotide sequence ID" value="NZ_CP098762.1"/>
</dbReference>
<evidence type="ECO:0000256" key="2">
    <source>
        <dbReference type="ARBA" id="ARBA00022490"/>
    </source>
</evidence>
<keyword evidence="2" id="KW-0963">Cytoplasm</keyword>
<dbReference type="InterPro" id="IPR009662">
    <property type="entry name" value="Malonate_deCO2ase_dsu"/>
</dbReference>
<evidence type="ECO:0000256" key="4">
    <source>
        <dbReference type="NCBIfam" id="TIGR03130"/>
    </source>
</evidence>
<dbReference type="GO" id="GO:0005737">
    <property type="term" value="C:cytoplasm"/>
    <property type="evidence" value="ECO:0007669"/>
    <property type="project" value="UniProtKB-SubCell"/>
</dbReference>
<comment type="subcellular location">
    <subcellularLocation>
        <location evidence="1">Cytoplasm</location>
    </subcellularLocation>
</comment>
<evidence type="ECO:0000313" key="6">
    <source>
        <dbReference type="EMBL" id="PTM44940.1"/>
    </source>
</evidence>
<protein>
    <recommendedName>
        <fullName evidence="4">Malonate decarboxylase acyl carrier protein</fullName>
    </recommendedName>
</protein>
<evidence type="ECO:0000256" key="3">
    <source>
        <dbReference type="ARBA" id="ARBA00022553"/>
    </source>
</evidence>
<dbReference type="Pfam" id="PF06857">
    <property type="entry name" value="ACP"/>
    <property type="match status" value="1"/>
</dbReference>
<comment type="PTM">
    <text evidence="5">Covalently binds the prosthetic group of malonate decarboxylase.</text>
</comment>
<dbReference type="NCBIfam" id="TIGR03130">
    <property type="entry name" value="malonate_delta"/>
    <property type="match status" value="1"/>
</dbReference>